<name>A0A6J5N7A7_9CAUD</name>
<organism evidence="1">
    <name type="scientific">uncultured Caudovirales phage</name>
    <dbReference type="NCBI Taxonomy" id="2100421"/>
    <lineage>
        <taxon>Viruses</taxon>
        <taxon>Duplodnaviria</taxon>
        <taxon>Heunggongvirae</taxon>
        <taxon>Uroviricota</taxon>
        <taxon>Caudoviricetes</taxon>
        <taxon>Peduoviridae</taxon>
        <taxon>Maltschvirus</taxon>
        <taxon>Maltschvirus maltsch</taxon>
    </lineage>
</organism>
<sequence>PQNIVTPAVTLQRIANVPQNHLRGFGNLDANRVQVDCFADTYLQARALSAACRTAINAAGHTCELELDEYDEQVLVYRVILDFNVWL</sequence>
<dbReference type="InterPro" id="IPR021508">
    <property type="entry name" value="Gp17-like"/>
</dbReference>
<dbReference type="EMBL" id="LR796592">
    <property type="protein sequence ID" value="CAB4153276.1"/>
    <property type="molecule type" value="Genomic_DNA"/>
</dbReference>
<protein>
    <submittedName>
        <fullName evidence="1">Tail completion protein</fullName>
    </submittedName>
</protein>
<feature type="non-terminal residue" evidence="1">
    <location>
        <position position="1"/>
    </location>
</feature>
<gene>
    <name evidence="1" type="ORF">UFOVP605_59</name>
</gene>
<evidence type="ECO:0000313" key="1">
    <source>
        <dbReference type="EMBL" id="CAB4153276.1"/>
    </source>
</evidence>
<reference evidence="1" key="1">
    <citation type="submission" date="2020-04" db="EMBL/GenBank/DDBJ databases">
        <authorList>
            <person name="Chiriac C."/>
            <person name="Salcher M."/>
            <person name="Ghai R."/>
            <person name="Kavagutti S V."/>
        </authorList>
    </citation>
    <scope>NUCLEOTIDE SEQUENCE</scope>
</reference>
<accession>A0A6J5N7A7</accession>
<dbReference type="Pfam" id="PF11367">
    <property type="entry name" value="Tail_completion_gp17"/>
    <property type="match status" value="1"/>
</dbReference>
<proteinExistence type="predicted"/>